<reference evidence="2" key="1">
    <citation type="submission" date="2017-11" db="EMBL/GenBank/DDBJ databases">
        <authorList>
            <person name="Kuznetsova I."/>
            <person name="Sazanova A."/>
            <person name="Chirak E."/>
            <person name="Safronova V."/>
            <person name="Willems A."/>
        </authorList>
    </citation>
    <scope>NUCLEOTIDE SEQUENCE [LARGE SCALE GENOMIC DNA]</scope>
    <source>
        <strain evidence="2">CCBAU 03422</strain>
    </source>
</reference>
<evidence type="ECO:0000313" key="1">
    <source>
        <dbReference type="EMBL" id="PSH57569.1"/>
    </source>
</evidence>
<keyword evidence="2" id="KW-1185">Reference proteome</keyword>
<gene>
    <name evidence="1" type="ORF">CU103_27685</name>
</gene>
<sequence>MADVTSFGAEKTTGEAARTGICNPAIVVVFNNLSQVLSGFRRQKQQAPSEQVHQGGGLPDPARALLMKLEVNYAVFAV</sequence>
<proteinExistence type="predicted"/>
<name>A0A2P7ATN4_9HYPH</name>
<accession>A0A2P7ATN4</accession>
<dbReference type="AlphaFoldDB" id="A0A2P7ATN4"/>
<protein>
    <submittedName>
        <fullName evidence="1">Uncharacterized protein</fullName>
    </submittedName>
</protein>
<dbReference type="Proteomes" id="UP000241764">
    <property type="component" value="Unassembled WGS sequence"/>
</dbReference>
<comment type="caution">
    <text evidence="1">The sequence shown here is derived from an EMBL/GenBank/DDBJ whole genome shotgun (WGS) entry which is preliminary data.</text>
</comment>
<organism evidence="1 2">
    <name type="scientific">Phyllobacterium sophorae</name>
    <dbReference type="NCBI Taxonomy" id="1520277"/>
    <lineage>
        <taxon>Bacteria</taxon>
        <taxon>Pseudomonadati</taxon>
        <taxon>Pseudomonadota</taxon>
        <taxon>Alphaproteobacteria</taxon>
        <taxon>Hyphomicrobiales</taxon>
        <taxon>Phyllobacteriaceae</taxon>
        <taxon>Phyllobacterium</taxon>
    </lineage>
</organism>
<dbReference type="RefSeq" id="WP_106667249.1">
    <property type="nucleotide sequence ID" value="NZ_PGGM01000018.1"/>
</dbReference>
<evidence type="ECO:0000313" key="2">
    <source>
        <dbReference type="Proteomes" id="UP000241764"/>
    </source>
</evidence>
<dbReference type="EMBL" id="PGGM01000018">
    <property type="protein sequence ID" value="PSH57569.1"/>
    <property type="molecule type" value="Genomic_DNA"/>
</dbReference>